<accession>A0A9W6FNJ7</accession>
<dbReference type="PRINTS" id="PR00081">
    <property type="entry name" value="GDHRDH"/>
</dbReference>
<reference evidence="3" key="1">
    <citation type="submission" date="2022-12" db="EMBL/GenBank/DDBJ databases">
        <title>Reference genome sequencing for broad-spectrum identification of bacterial and archaeal isolates by mass spectrometry.</title>
        <authorList>
            <person name="Sekiguchi Y."/>
            <person name="Tourlousse D.M."/>
        </authorList>
    </citation>
    <scope>NUCLEOTIDE SEQUENCE</scope>
    <source>
        <strain evidence="3">14</strain>
    </source>
</reference>
<evidence type="ECO:0000256" key="1">
    <source>
        <dbReference type="ARBA" id="ARBA00006484"/>
    </source>
</evidence>
<dbReference type="InterPro" id="IPR002347">
    <property type="entry name" value="SDR_fam"/>
</dbReference>
<organism evidence="3 4">
    <name type="scientific">Agromyces rhizosphaerae</name>
    <dbReference type="NCBI Taxonomy" id="88374"/>
    <lineage>
        <taxon>Bacteria</taxon>
        <taxon>Bacillati</taxon>
        <taxon>Actinomycetota</taxon>
        <taxon>Actinomycetes</taxon>
        <taxon>Micrococcales</taxon>
        <taxon>Microbacteriaceae</taxon>
        <taxon>Agromyces</taxon>
    </lineage>
</organism>
<dbReference type="Pfam" id="PF00106">
    <property type="entry name" value="adh_short"/>
    <property type="match status" value="1"/>
</dbReference>
<dbReference type="PROSITE" id="PS00061">
    <property type="entry name" value="ADH_SHORT"/>
    <property type="match status" value="1"/>
</dbReference>
<dbReference type="Gene3D" id="3.40.50.720">
    <property type="entry name" value="NAD(P)-binding Rossmann-like Domain"/>
    <property type="match status" value="1"/>
</dbReference>
<dbReference type="PANTHER" id="PTHR43008:SF4">
    <property type="entry name" value="CHAIN DEHYDROGENASE, PUTATIVE (AFU_ORTHOLOGUE AFUA_4G08710)-RELATED"/>
    <property type="match status" value="1"/>
</dbReference>
<protein>
    <recommendedName>
        <fullName evidence="5">SDR family NAD(P)-dependent oxidoreductase</fullName>
    </recommendedName>
</protein>
<gene>
    <name evidence="3" type="ORF">ARHIZOSPH14_07470</name>
</gene>
<proteinExistence type="inferred from homology"/>
<dbReference type="InterPro" id="IPR036291">
    <property type="entry name" value="NAD(P)-bd_dom_sf"/>
</dbReference>
<dbReference type="AlphaFoldDB" id="A0A9W6FNJ7"/>
<dbReference type="GO" id="GO:0050664">
    <property type="term" value="F:oxidoreductase activity, acting on NAD(P)H, oxygen as acceptor"/>
    <property type="evidence" value="ECO:0007669"/>
    <property type="project" value="TreeGrafter"/>
</dbReference>
<keyword evidence="4" id="KW-1185">Reference proteome</keyword>
<evidence type="ECO:0000256" key="2">
    <source>
        <dbReference type="ARBA" id="ARBA00023002"/>
    </source>
</evidence>
<keyword evidence="2" id="KW-0560">Oxidoreductase</keyword>
<dbReference type="RefSeq" id="WP_281882508.1">
    <property type="nucleotide sequence ID" value="NZ_BSDP01000001.1"/>
</dbReference>
<dbReference type="SUPFAM" id="SSF51735">
    <property type="entry name" value="NAD(P)-binding Rossmann-fold domains"/>
    <property type="match status" value="1"/>
</dbReference>
<comment type="caution">
    <text evidence="3">The sequence shown here is derived from an EMBL/GenBank/DDBJ whole genome shotgun (WGS) entry which is preliminary data.</text>
</comment>
<dbReference type="PANTHER" id="PTHR43008">
    <property type="entry name" value="BENZIL REDUCTASE"/>
    <property type="match status" value="1"/>
</dbReference>
<dbReference type="Proteomes" id="UP001144396">
    <property type="component" value="Unassembled WGS sequence"/>
</dbReference>
<evidence type="ECO:0008006" key="5">
    <source>
        <dbReference type="Google" id="ProtNLM"/>
    </source>
</evidence>
<dbReference type="InterPro" id="IPR020904">
    <property type="entry name" value="Sc_DH/Rdtase_CS"/>
</dbReference>
<name>A0A9W6FNJ7_9MICO</name>
<evidence type="ECO:0000313" key="4">
    <source>
        <dbReference type="Proteomes" id="UP001144396"/>
    </source>
</evidence>
<comment type="similarity">
    <text evidence="1">Belongs to the short-chain dehydrogenases/reductases (SDR) family.</text>
</comment>
<evidence type="ECO:0000313" key="3">
    <source>
        <dbReference type="EMBL" id="GLI26505.1"/>
    </source>
</evidence>
<dbReference type="EMBL" id="BSDP01000001">
    <property type="protein sequence ID" value="GLI26505.1"/>
    <property type="molecule type" value="Genomic_DNA"/>
</dbReference>
<sequence>MPEGDENIRTAVVTGGGRGIGAAAVRRLVRAGWTVTAVVRDPARASEVLADVEGVTIMRGDLHDAGELEEVARTFDGRALDLLVANAARFAPWDQTASTADLEDVLDSFEVNVLGTWRTLQAFLPALRRAKDAQVIVVGSGAGSHSDPRFGITSSPGAAGYAVSKAAVHALVRKAATELAPEGIEVYGVDPGLTATSPDMEQMGARPPAVGAESVLWPALLPGSVDPGTLTRDGRELGW</sequence>